<feature type="region of interest" description="Disordered" evidence="1">
    <location>
        <begin position="111"/>
        <end position="137"/>
    </location>
</feature>
<gene>
    <name evidence="2" type="ORF">PoB_001225600</name>
</gene>
<sequence>MSPICDDPWPELTPGDVTYIHSDPTEQTHHLPALDQGISISLLLLRTAGISPADLVTCLWRKQTRLSSPQVPSGITSAKLKNKKKKKKYEDDGSEMANTVFPAAGAAIAVEYDDYDDHDDDDDDDDDEDDDEEKELL</sequence>
<proteinExistence type="predicted"/>
<dbReference type="AlphaFoldDB" id="A0AAV3YTR6"/>
<accession>A0AAV3YTR6</accession>
<evidence type="ECO:0000256" key="1">
    <source>
        <dbReference type="SAM" id="MobiDB-lite"/>
    </source>
</evidence>
<feature type="region of interest" description="Disordered" evidence="1">
    <location>
        <begin position="68"/>
        <end position="94"/>
    </location>
</feature>
<evidence type="ECO:0000313" key="2">
    <source>
        <dbReference type="EMBL" id="GFN85750.1"/>
    </source>
</evidence>
<organism evidence="2 3">
    <name type="scientific">Plakobranchus ocellatus</name>
    <dbReference type="NCBI Taxonomy" id="259542"/>
    <lineage>
        <taxon>Eukaryota</taxon>
        <taxon>Metazoa</taxon>
        <taxon>Spiralia</taxon>
        <taxon>Lophotrochozoa</taxon>
        <taxon>Mollusca</taxon>
        <taxon>Gastropoda</taxon>
        <taxon>Heterobranchia</taxon>
        <taxon>Euthyneura</taxon>
        <taxon>Panpulmonata</taxon>
        <taxon>Sacoglossa</taxon>
        <taxon>Placobranchoidea</taxon>
        <taxon>Plakobranchidae</taxon>
        <taxon>Plakobranchus</taxon>
    </lineage>
</organism>
<name>A0AAV3YTR6_9GAST</name>
<evidence type="ECO:0000313" key="3">
    <source>
        <dbReference type="Proteomes" id="UP000735302"/>
    </source>
</evidence>
<protein>
    <submittedName>
        <fullName evidence="2">Uncharacterized protein</fullName>
    </submittedName>
</protein>
<reference evidence="2 3" key="1">
    <citation type="journal article" date="2021" name="Elife">
        <title>Chloroplast acquisition without the gene transfer in kleptoplastic sea slugs, Plakobranchus ocellatus.</title>
        <authorList>
            <person name="Maeda T."/>
            <person name="Takahashi S."/>
            <person name="Yoshida T."/>
            <person name="Shimamura S."/>
            <person name="Takaki Y."/>
            <person name="Nagai Y."/>
            <person name="Toyoda A."/>
            <person name="Suzuki Y."/>
            <person name="Arimoto A."/>
            <person name="Ishii H."/>
            <person name="Satoh N."/>
            <person name="Nishiyama T."/>
            <person name="Hasebe M."/>
            <person name="Maruyama T."/>
            <person name="Minagawa J."/>
            <person name="Obokata J."/>
            <person name="Shigenobu S."/>
        </authorList>
    </citation>
    <scope>NUCLEOTIDE SEQUENCE [LARGE SCALE GENOMIC DNA]</scope>
</reference>
<dbReference type="EMBL" id="BLXT01001455">
    <property type="protein sequence ID" value="GFN85750.1"/>
    <property type="molecule type" value="Genomic_DNA"/>
</dbReference>
<dbReference type="Proteomes" id="UP000735302">
    <property type="component" value="Unassembled WGS sequence"/>
</dbReference>
<keyword evidence="3" id="KW-1185">Reference proteome</keyword>
<comment type="caution">
    <text evidence="2">The sequence shown here is derived from an EMBL/GenBank/DDBJ whole genome shotgun (WGS) entry which is preliminary data.</text>
</comment>